<reference evidence="1 2" key="1">
    <citation type="journal article" date="2021" name="Commun. Biol.">
        <title>The genome of Shorea leprosula (Dipterocarpaceae) highlights the ecological relevance of drought in aseasonal tropical rainforests.</title>
        <authorList>
            <person name="Ng K.K.S."/>
            <person name="Kobayashi M.J."/>
            <person name="Fawcett J.A."/>
            <person name="Hatakeyama M."/>
            <person name="Paape T."/>
            <person name="Ng C.H."/>
            <person name="Ang C.C."/>
            <person name="Tnah L.H."/>
            <person name="Lee C.T."/>
            <person name="Nishiyama T."/>
            <person name="Sese J."/>
            <person name="O'Brien M.J."/>
            <person name="Copetti D."/>
            <person name="Mohd Noor M.I."/>
            <person name="Ong R.C."/>
            <person name="Putra M."/>
            <person name="Sireger I.Z."/>
            <person name="Indrioko S."/>
            <person name="Kosugi Y."/>
            <person name="Izuno A."/>
            <person name="Isagi Y."/>
            <person name="Lee S.L."/>
            <person name="Shimizu K.K."/>
        </authorList>
    </citation>
    <scope>NUCLEOTIDE SEQUENCE [LARGE SCALE GENOMIC DNA]</scope>
    <source>
        <strain evidence="1">214</strain>
    </source>
</reference>
<dbReference type="AlphaFoldDB" id="A0AAV5KB98"/>
<evidence type="ECO:0000313" key="2">
    <source>
        <dbReference type="Proteomes" id="UP001054252"/>
    </source>
</evidence>
<comment type="caution">
    <text evidence="1">The sequence shown here is derived from an EMBL/GenBank/DDBJ whole genome shotgun (WGS) entry which is preliminary data.</text>
</comment>
<gene>
    <name evidence="1" type="ORF">SLEP1_g31627</name>
</gene>
<sequence length="38" mass="4316">MAIGGWFGFFKLFRSVGLTELECSAAVHNFWSVFLSEM</sequence>
<keyword evidence="2" id="KW-1185">Reference proteome</keyword>
<dbReference type="Proteomes" id="UP001054252">
    <property type="component" value="Unassembled WGS sequence"/>
</dbReference>
<protein>
    <submittedName>
        <fullName evidence="1">Uncharacterized protein</fullName>
    </submittedName>
</protein>
<evidence type="ECO:0000313" key="1">
    <source>
        <dbReference type="EMBL" id="GKV21670.1"/>
    </source>
</evidence>
<accession>A0AAV5KB98</accession>
<dbReference type="EMBL" id="BPVZ01000058">
    <property type="protein sequence ID" value="GKV21670.1"/>
    <property type="molecule type" value="Genomic_DNA"/>
</dbReference>
<organism evidence="1 2">
    <name type="scientific">Rubroshorea leprosula</name>
    <dbReference type="NCBI Taxonomy" id="152421"/>
    <lineage>
        <taxon>Eukaryota</taxon>
        <taxon>Viridiplantae</taxon>
        <taxon>Streptophyta</taxon>
        <taxon>Embryophyta</taxon>
        <taxon>Tracheophyta</taxon>
        <taxon>Spermatophyta</taxon>
        <taxon>Magnoliopsida</taxon>
        <taxon>eudicotyledons</taxon>
        <taxon>Gunneridae</taxon>
        <taxon>Pentapetalae</taxon>
        <taxon>rosids</taxon>
        <taxon>malvids</taxon>
        <taxon>Malvales</taxon>
        <taxon>Dipterocarpaceae</taxon>
        <taxon>Rubroshorea</taxon>
    </lineage>
</organism>
<proteinExistence type="predicted"/>
<name>A0AAV5KB98_9ROSI</name>